<evidence type="ECO:0000256" key="1">
    <source>
        <dbReference type="SAM" id="Phobius"/>
    </source>
</evidence>
<feature type="transmembrane region" description="Helical" evidence="1">
    <location>
        <begin position="41"/>
        <end position="64"/>
    </location>
</feature>
<accession>A0A5N0TEW4</accession>
<name>A0A5N0TEW4_9GAMM</name>
<organism evidence="2 3">
    <name type="scientific">Marinihelvus fidelis</name>
    <dbReference type="NCBI Taxonomy" id="2613842"/>
    <lineage>
        <taxon>Bacteria</taxon>
        <taxon>Pseudomonadati</taxon>
        <taxon>Pseudomonadota</taxon>
        <taxon>Gammaproteobacteria</taxon>
        <taxon>Chromatiales</taxon>
        <taxon>Wenzhouxiangellaceae</taxon>
        <taxon>Marinihelvus</taxon>
    </lineage>
</organism>
<evidence type="ECO:0000313" key="3">
    <source>
        <dbReference type="Proteomes" id="UP000325372"/>
    </source>
</evidence>
<keyword evidence="1" id="KW-0812">Transmembrane</keyword>
<reference evidence="2 3" key="1">
    <citation type="submission" date="2019-09" db="EMBL/GenBank/DDBJ databases">
        <title>Wenzhouxiangella sp. Genome sequencing and assembly.</title>
        <authorList>
            <person name="Zhang R."/>
        </authorList>
    </citation>
    <scope>NUCLEOTIDE SEQUENCE [LARGE SCALE GENOMIC DNA]</scope>
    <source>
        <strain evidence="2 3">W260</strain>
    </source>
</reference>
<keyword evidence="3" id="KW-1185">Reference proteome</keyword>
<evidence type="ECO:0000313" key="2">
    <source>
        <dbReference type="EMBL" id="KAA9133118.1"/>
    </source>
</evidence>
<comment type="caution">
    <text evidence="2">The sequence shown here is derived from an EMBL/GenBank/DDBJ whole genome shotgun (WGS) entry which is preliminary data.</text>
</comment>
<keyword evidence="1" id="KW-0472">Membrane</keyword>
<sequence length="75" mass="8119">MLYQPLIEAKYHETRLPAGEPDVPVRVVEAEQGVSTSRTPFVLALSVAGNVVAGAAWLGALLMAPMWMERLLSVL</sequence>
<proteinExistence type="predicted"/>
<dbReference type="EMBL" id="VYXP01000002">
    <property type="protein sequence ID" value="KAA9133118.1"/>
    <property type="molecule type" value="Genomic_DNA"/>
</dbReference>
<dbReference type="RefSeq" id="WP_150862679.1">
    <property type="nucleotide sequence ID" value="NZ_VYXP01000002.1"/>
</dbReference>
<gene>
    <name evidence="2" type="ORF">F3N42_01795</name>
</gene>
<protein>
    <submittedName>
        <fullName evidence="2">Uncharacterized protein</fullName>
    </submittedName>
</protein>
<dbReference type="Proteomes" id="UP000325372">
    <property type="component" value="Unassembled WGS sequence"/>
</dbReference>
<keyword evidence="1" id="KW-1133">Transmembrane helix</keyword>
<dbReference type="AlphaFoldDB" id="A0A5N0TEW4"/>